<evidence type="ECO:0000313" key="3">
    <source>
        <dbReference type="EMBL" id="GLZ82110.1"/>
    </source>
</evidence>
<organism evidence="3 4">
    <name type="scientific">Actinorhabdospora filicis</name>
    <dbReference type="NCBI Taxonomy" id="1785913"/>
    <lineage>
        <taxon>Bacteria</taxon>
        <taxon>Bacillati</taxon>
        <taxon>Actinomycetota</taxon>
        <taxon>Actinomycetes</taxon>
        <taxon>Micromonosporales</taxon>
        <taxon>Micromonosporaceae</taxon>
        <taxon>Actinorhabdospora</taxon>
    </lineage>
</organism>
<gene>
    <name evidence="3" type="ORF">Afil01_69170</name>
</gene>
<keyword evidence="1" id="KW-1133">Transmembrane helix</keyword>
<feature type="transmembrane region" description="Helical" evidence="1">
    <location>
        <begin position="383"/>
        <end position="402"/>
    </location>
</feature>
<feature type="transmembrane region" description="Helical" evidence="1">
    <location>
        <begin position="84"/>
        <end position="102"/>
    </location>
</feature>
<feature type="transmembrane region" description="Helical" evidence="1">
    <location>
        <begin position="423"/>
        <end position="443"/>
    </location>
</feature>
<feature type="transmembrane region" description="Helical" evidence="1">
    <location>
        <begin position="159"/>
        <end position="177"/>
    </location>
</feature>
<keyword evidence="4" id="KW-1185">Reference proteome</keyword>
<dbReference type="GO" id="GO:0016740">
    <property type="term" value="F:transferase activity"/>
    <property type="evidence" value="ECO:0007669"/>
    <property type="project" value="UniProtKB-KW"/>
</dbReference>
<dbReference type="Proteomes" id="UP001165079">
    <property type="component" value="Unassembled WGS sequence"/>
</dbReference>
<keyword evidence="3" id="KW-0808">Transferase</keyword>
<feature type="transmembrane region" description="Helical" evidence="1">
    <location>
        <begin position="184"/>
        <end position="202"/>
    </location>
</feature>
<feature type="transmembrane region" description="Helical" evidence="1">
    <location>
        <begin position="15"/>
        <end position="35"/>
    </location>
</feature>
<feature type="domain" description="DUF6311" evidence="2">
    <location>
        <begin position="24"/>
        <end position="358"/>
    </location>
</feature>
<feature type="transmembrane region" description="Helical" evidence="1">
    <location>
        <begin position="135"/>
        <end position="153"/>
    </location>
</feature>
<dbReference type="AlphaFoldDB" id="A0A9W6SUE4"/>
<keyword evidence="1" id="KW-0812">Transmembrane</keyword>
<dbReference type="EMBL" id="BSTX01000010">
    <property type="protein sequence ID" value="GLZ82110.1"/>
    <property type="molecule type" value="Genomic_DNA"/>
</dbReference>
<feature type="transmembrane region" description="Helical" evidence="1">
    <location>
        <begin position="108"/>
        <end position="128"/>
    </location>
</feature>
<proteinExistence type="predicted"/>
<protein>
    <submittedName>
        <fullName evidence="3">Glycosyl transferase</fullName>
    </submittedName>
</protein>
<evidence type="ECO:0000259" key="2">
    <source>
        <dbReference type="Pfam" id="PF19830"/>
    </source>
</evidence>
<evidence type="ECO:0000256" key="1">
    <source>
        <dbReference type="SAM" id="Phobius"/>
    </source>
</evidence>
<dbReference type="InterPro" id="IPR046278">
    <property type="entry name" value="DUF6311"/>
</dbReference>
<sequence length="597" mass="65707">MRSRWRALGARLRPHRLALVIFALASVWVMSNMWLDPAGRIMSNNPGGDQELFEWMLQHTAYCVTHFENPLGTHLMNAPKGVNLMANTSVIAIGIVMTPFTLLLGAPFAYTLAMTIGLFGTAAGWYYVLVRHLRLSRLAAFVGAALCAFGPATMSHANAHLNFTAMILVPFIIAQILRLREDGRWLRSGICLGLLLTVQMFIGEEIVFLIALFMMVFTLFYAFVQWDDVRSWIGRYAKGLGIAAAVATPLLAFPLWWQFFGPQSYVGIPWAARSFEADVASYVALPTGSIAGTLQPPGFALRHNPTEENAFYGWGLALLVIVFAVWLWRNHRALRAAALASLVFILFSFGPEIKINGWWTGIPGPYRLVEHIPLIDSTLPTRLSLPLLPVVALMVAFGIDKVRAIGADLPKPRRGESAVRHQLRLGWFAAVAVALLPLLPLPVVTSARTPIPAFFTDGAWKPYVSDGGTLVPVPLPGDVNWTGMRWQVAADLGFAIPLGAFIGPNVKDHDKGMWSAPRNPTANLIFWVTQTGQVPEVTDVQRAQARVDLEGWKAEVVVLQETAANTALLSMLTDMLGEPVKVKDVWVWDVRGFVAGE</sequence>
<accession>A0A9W6SUE4</accession>
<name>A0A9W6SUE4_9ACTN</name>
<dbReference type="RefSeq" id="WP_285667696.1">
    <property type="nucleotide sequence ID" value="NZ_BSTX01000010.1"/>
</dbReference>
<evidence type="ECO:0000313" key="4">
    <source>
        <dbReference type="Proteomes" id="UP001165079"/>
    </source>
</evidence>
<feature type="transmembrane region" description="Helical" evidence="1">
    <location>
        <begin position="208"/>
        <end position="224"/>
    </location>
</feature>
<reference evidence="3" key="1">
    <citation type="submission" date="2023-03" db="EMBL/GenBank/DDBJ databases">
        <title>Actinorhabdospora filicis NBRC 111898.</title>
        <authorList>
            <person name="Ichikawa N."/>
            <person name="Sato H."/>
            <person name="Tonouchi N."/>
        </authorList>
    </citation>
    <scope>NUCLEOTIDE SEQUENCE</scope>
    <source>
        <strain evidence="3">NBRC 111898</strain>
    </source>
</reference>
<comment type="caution">
    <text evidence="3">The sequence shown here is derived from an EMBL/GenBank/DDBJ whole genome shotgun (WGS) entry which is preliminary data.</text>
</comment>
<keyword evidence="1" id="KW-0472">Membrane</keyword>
<feature type="transmembrane region" description="Helical" evidence="1">
    <location>
        <begin position="236"/>
        <end position="257"/>
    </location>
</feature>
<dbReference type="Pfam" id="PF19830">
    <property type="entry name" value="DUF6311"/>
    <property type="match status" value="1"/>
</dbReference>
<feature type="transmembrane region" description="Helical" evidence="1">
    <location>
        <begin position="311"/>
        <end position="328"/>
    </location>
</feature>